<dbReference type="AlphaFoldDB" id="A0A3A6QKZ3"/>
<gene>
    <name evidence="1" type="ORF">DZ860_17865</name>
</gene>
<dbReference type="RefSeq" id="WP_120034018.1">
    <property type="nucleotide sequence ID" value="NZ_QVMU01000021.1"/>
</dbReference>
<dbReference type="EMBL" id="QVMU01000021">
    <property type="protein sequence ID" value="RJX68390.1"/>
    <property type="molecule type" value="Genomic_DNA"/>
</dbReference>
<dbReference type="OrthoDB" id="5894630at2"/>
<accession>A0A3A6QKZ3</accession>
<organism evidence="1 2">
    <name type="scientific">Vibrio sinensis</name>
    <dbReference type="NCBI Taxonomy" id="2302434"/>
    <lineage>
        <taxon>Bacteria</taxon>
        <taxon>Pseudomonadati</taxon>
        <taxon>Pseudomonadota</taxon>
        <taxon>Gammaproteobacteria</taxon>
        <taxon>Vibrionales</taxon>
        <taxon>Vibrionaceae</taxon>
        <taxon>Vibrio</taxon>
    </lineage>
</organism>
<sequence length="118" mass="14117">MVDFEQKRKYYRLRYPKRAMPSIRFEENLYQVTEVSEKGIRIMMKNLVSLYKGLSMTGTLNLHDEREVTVKGSILRFDKEEVIVILDKGPSFKHMVEEQRHIRNKYPSYFARLRTQAA</sequence>
<comment type="caution">
    <text evidence="1">The sequence shown here is derived from an EMBL/GenBank/DDBJ whole genome shotgun (WGS) entry which is preliminary data.</text>
</comment>
<proteinExistence type="predicted"/>
<evidence type="ECO:0000313" key="2">
    <source>
        <dbReference type="Proteomes" id="UP000273252"/>
    </source>
</evidence>
<keyword evidence="2" id="KW-1185">Reference proteome</keyword>
<protein>
    <submittedName>
        <fullName evidence="1">PilZ domain-containing protein</fullName>
    </submittedName>
</protein>
<reference evidence="1 2" key="1">
    <citation type="submission" date="2018-08" db="EMBL/GenBank/DDBJ databases">
        <title>Vibrio isolated from the Eastern China Marginal Seas.</title>
        <authorList>
            <person name="Li Y."/>
        </authorList>
    </citation>
    <scope>NUCLEOTIDE SEQUENCE [LARGE SCALE GENOMIC DNA]</scope>
    <source>
        <strain evidence="1 2">BEI233</strain>
    </source>
</reference>
<evidence type="ECO:0000313" key="1">
    <source>
        <dbReference type="EMBL" id="RJX68390.1"/>
    </source>
</evidence>
<name>A0A3A6QKZ3_9VIBR</name>
<dbReference type="Proteomes" id="UP000273252">
    <property type="component" value="Unassembled WGS sequence"/>
</dbReference>